<gene>
    <name evidence="13" type="ORF">ROHU_003827</name>
</gene>
<dbReference type="GO" id="GO:0045087">
    <property type="term" value="P:innate immune response"/>
    <property type="evidence" value="ECO:0007669"/>
    <property type="project" value="UniProtKB-UniRule"/>
</dbReference>
<accession>A0A498NSM0</accession>
<dbReference type="PROSITE" id="PS00107">
    <property type="entry name" value="PROTEIN_KINASE_ATP"/>
    <property type="match status" value="1"/>
</dbReference>
<comment type="caution">
    <text evidence="13">The sequence shown here is derived from an EMBL/GenBank/DDBJ whole genome shotgun (WGS) entry which is preliminary data.</text>
</comment>
<dbReference type="InterPro" id="IPR037970">
    <property type="entry name" value="IRAK4_Death"/>
</dbReference>
<dbReference type="InterPro" id="IPR011009">
    <property type="entry name" value="Kinase-like_dom_sf"/>
</dbReference>
<reference evidence="13 14" key="1">
    <citation type="submission" date="2018-03" db="EMBL/GenBank/DDBJ databases">
        <title>Draft genome sequence of Rohu Carp (Labeo rohita).</title>
        <authorList>
            <person name="Das P."/>
            <person name="Kushwaha B."/>
            <person name="Joshi C.G."/>
            <person name="Kumar D."/>
            <person name="Nagpure N.S."/>
            <person name="Sahoo L."/>
            <person name="Das S.P."/>
            <person name="Bit A."/>
            <person name="Patnaik S."/>
            <person name="Meher P.K."/>
            <person name="Jayasankar P."/>
            <person name="Koringa P.G."/>
            <person name="Patel N.V."/>
            <person name="Hinsu A.T."/>
            <person name="Kumar R."/>
            <person name="Pandey M."/>
            <person name="Agarwal S."/>
            <person name="Srivastava S."/>
            <person name="Singh M."/>
            <person name="Iquebal M.A."/>
            <person name="Jaiswal S."/>
            <person name="Angadi U.B."/>
            <person name="Kumar N."/>
            <person name="Raza M."/>
            <person name="Shah T.M."/>
            <person name="Rai A."/>
            <person name="Jena J.K."/>
        </authorList>
    </citation>
    <scope>NUCLEOTIDE SEQUENCE [LARGE SCALE GENOMIC DNA]</scope>
    <source>
        <strain evidence="13">DASCIFA01</strain>
        <tissue evidence="13">Testis</tissue>
    </source>
</reference>
<name>A0A498NSM0_LABRO</name>
<dbReference type="GO" id="GO:0005524">
    <property type="term" value="F:ATP binding"/>
    <property type="evidence" value="ECO:0007669"/>
    <property type="project" value="UniProtKB-UniRule"/>
</dbReference>
<feature type="active site" description="Proton acceptor" evidence="9">
    <location>
        <position position="324"/>
    </location>
</feature>
<dbReference type="Gene3D" id="1.10.510.10">
    <property type="entry name" value="Transferase(Phosphotransferase) domain 1"/>
    <property type="match status" value="1"/>
</dbReference>
<dbReference type="PANTHER" id="PTHR48006:SF102">
    <property type="entry name" value="LEUCINE-RICH REPEAT-CONTAINING PROTEIN DDB_G0281931-RELATED"/>
    <property type="match status" value="1"/>
</dbReference>
<keyword evidence="1 8" id="KW-0723">Serine/threonine-protein kinase</keyword>
<feature type="binding site" evidence="10">
    <location>
        <position position="226"/>
    </location>
    <ligand>
        <name>ATP</name>
        <dbReference type="ChEBI" id="CHEBI:30616"/>
    </ligand>
</feature>
<dbReference type="GO" id="GO:0000287">
    <property type="term" value="F:magnesium ion binding"/>
    <property type="evidence" value="ECO:0007669"/>
    <property type="project" value="InterPro"/>
</dbReference>
<dbReference type="SMART" id="SM00220">
    <property type="entry name" value="S_TKc"/>
    <property type="match status" value="1"/>
</dbReference>
<dbReference type="SUPFAM" id="SSF47986">
    <property type="entry name" value="DEATH domain"/>
    <property type="match status" value="1"/>
</dbReference>
<keyword evidence="8" id="KW-0963">Cytoplasm</keyword>
<keyword evidence="14" id="KW-1185">Reference proteome</keyword>
<dbReference type="InterPro" id="IPR000719">
    <property type="entry name" value="Prot_kinase_dom"/>
</dbReference>
<evidence type="ECO:0000256" key="9">
    <source>
        <dbReference type="PIRSR" id="PIRSR038189-1"/>
    </source>
</evidence>
<evidence type="ECO:0000256" key="1">
    <source>
        <dbReference type="ARBA" id="ARBA00022527"/>
    </source>
</evidence>
<comment type="function">
    <text evidence="8">Serine/threonine-protein kinase that plays a critical role in initiating innate immune response against foreign pathogens.</text>
</comment>
<evidence type="ECO:0000256" key="5">
    <source>
        <dbReference type="ARBA" id="ARBA00022840"/>
    </source>
</evidence>
<organism evidence="13 14">
    <name type="scientific">Labeo rohita</name>
    <name type="common">Indian major carp</name>
    <name type="synonym">Cyprinus rohita</name>
    <dbReference type="NCBI Taxonomy" id="84645"/>
    <lineage>
        <taxon>Eukaryota</taxon>
        <taxon>Metazoa</taxon>
        <taxon>Chordata</taxon>
        <taxon>Craniata</taxon>
        <taxon>Vertebrata</taxon>
        <taxon>Euteleostomi</taxon>
        <taxon>Actinopterygii</taxon>
        <taxon>Neopterygii</taxon>
        <taxon>Teleostei</taxon>
        <taxon>Ostariophysi</taxon>
        <taxon>Cypriniformes</taxon>
        <taxon>Cyprinidae</taxon>
        <taxon>Labeoninae</taxon>
        <taxon>Labeonini</taxon>
        <taxon>Labeo</taxon>
    </lineage>
</organism>
<dbReference type="STRING" id="84645.A0A498NSM0"/>
<keyword evidence="3 8" id="KW-0547">Nucleotide-binding</keyword>
<proteinExistence type="inferred from homology"/>
<keyword evidence="5 8" id="KW-0067">ATP-binding</keyword>
<comment type="catalytic activity">
    <reaction evidence="6 8">
        <text>L-threonyl-[protein] + ATP = O-phospho-L-threonyl-[protein] + ADP + H(+)</text>
        <dbReference type="Rhea" id="RHEA:46608"/>
        <dbReference type="Rhea" id="RHEA-COMP:11060"/>
        <dbReference type="Rhea" id="RHEA-COMP:11605"/>
        <dbReference type="ChEBI" id="CHEBI:15378"/>
        <dbReference type="ChEBI" id="CHEBI:30013"/>
        <dbReference type="ChEBI" id="CHEBI:30616"/>
        <dbReference type="ChEBI" id="CHEBI:61977"/>
        <dbReference type="ChEBI" id="CHEBI:456216"/>
        <dbReference type="EC" id="2.7.11.1"/>
    </reaction>
</comment>
<evidence type="ECO:0000256" key="11">
    <source>
        <dbReference type="PROSITE-ProRule" id="PRU10141"/>
    </source>
</evidence>
<dbReference type="EMBL" id="QBIY01011136">
    <property type="protein sequence ID" value="RXN35122.1"/>
    <property type="molecule type" value="Genomic_DNA"/>
</dbReference>
<keyword evidence="13" id="KW-0675">Receptor</keyword>
<feature type="binding site" evidence="10">
    <location>
        <position position="326"/>
    </location>
    <ligand>
        <name>ATP</name>
        <dbReference type="ChEBI" id="CHEBI:30616"/>
    </ligand>
</feature>
<comment type="cofactor">
    <cofactor evidence="8">
        <name>Mg(2+)</name>
        <dbReference type="ChEBI" id="CHEBI:18420"/>
    </cofactor>
</comment>
<dbReference type="GO" id="GO:0004674">
    <property type="term" value="F:protein serine/threonine kinase activity"/>
    <property type="evidence" value="ECO:0007669"/>
    <property type="project" value="UniProtKB-UniRule"/>
</dbReference>
<evidence type="ECO:0000256" key="4">
    <source>
        <dbReference type="ARBA" id="ARBA00022777"/>
    </source>
</evidence>
<dbReference type="EC" id="2.7.11.1" evidence="8"/>
<dbReference type="InterPro" id="IPR017441">
    <property type="entry name" value="Protein_kinase_ATP_BS"/>
</dbReference>
<dbReference type="Gene3D" id="1.10.533.10">
    <property type="entry name" value="Death Domain, Fas"/>
    <property type="match status" value="1"/>
</dbReference>
<comment type="catalytic activity">
    <reaction evidence="7 8">
        <text>L-seryl-[protein] + ATP = O-phospho-L-seryl-[protein] + ADP + H(+)</text>
        <dbReference type="Rhea" id="RHEA:17989"/>
        <dbReference type="Rhea" id="RHEA-COMP:9863"/>
        <dbReference type="Rhea" id="RHEA-COMP:11604"/>
        <dbReference type="ChEBI" id="CHEBI:15378"/>
        <dbReference type="ChEBI" id="CHEBI:29999"/>
        <dbReference type="ChEBI" id="CHEBI:30616"/>
        <dbReference type="ChEBI" id="CHEBI:83421"/>
        <dbReference type="ChEBI" id="CHEBI:456216"/>
        <dbReference type="EC" id="2.7.11.1"/>
    </reaction>
</comment>
<comment type="subunit">
    <text evidence="8">Associates with MYD88 and IRAK2 to form a ternary complex called the Myddosome.</text>
</comment>
<sequence length="507" mass="56562">MCDVTRDTPVRKLRYSALRALSDLLDPQDTWRSVMMDISKPSGEPRYSQQHIRRFEAVVLQGKSPTMEMLFDWGTTNCTVGDLVEILIRHQLFAAVSVLLPDHKICHTGAGSSGVSVGTLQCEAAVSPSVACLQPCVRPEVTKPVEDVSRRVQKETLLMEPDSSTGPEENTWSDTEGFYTFTHRELTAMTGDWDDRPVSDGGCRLGAGGFGVVFRGSMGDTLVAVKKLNPLDDSSPEDLKTQFNQEIQTLRSLKHENLVNMVGFSTEGLHLCLVYEYMPHGSLLDRLACADGASPLSWHSRCSIGAGTARGLQYLHHNHHIHRDVKSGNILLDEDFCPKISDFGLTRASASHTCSTVMTGRIVGTTAYMAPEALRGEITPKSDIFSFGVVRPVNIYQLLMFRRLYSSASVCLWFVQVLLEILSGLPPVDESRDPKLLMEMKDEIDDEEISLEEFIDVKMEGWRMEEVERMYDVASQCLCEKKNKRPTITEVLSELEDLHHKQSQSSG</sequence>
<dbReference type="PIRSF" id="PIRSF038189">
    <property type="entry name" value="IRAK4"/>
    <property type="match status" value="1"/>
</dbReference>
<keyword evidence="8" id="KW-0460">Magnesium</keyword>
<keyword evidence="8" id="KW-0391">Immunity</keyword>
<keyword evidence="8" id="KW-0399">Innate immunity</keyword>
<keyword evidence="4 8" id="KW-0418">Kinase</keyword>
<comment type="similarity">
    <text evidence="8">Belongs to the protein kinase superfamily. TKL Ser/Thr protein kinase family. Pelle subfamily.</text>
</comment>
<evidence type="ECO:0000256" key="2">
    <source>
        <dbReference type="ARBA" id="ARBA00022679"/>
    </source>
</evidence>
<dbReference type="FunFam" id="1.10.533.10:FF:000028">
    <property type="entry name" value="Interleukin 1 receptor-associated kinase 4"/>
    <property type="match status" value="1"/>
</dbReference>
<evidence type="ECO:0000313" key="13">
    <source>
        <dbReference type="EMBL" id="RXN35122.1"/>
    </source>
</evidence>
<feature type="binding site" evidence="11">
    <location>
        <position position="227"/>
    </location>
    <ligand>
        <name>ATP</name>
        <dbReference type="ChEBI" id="CHEBI:30616"/>
    </ligand>
</feature>
<dbReference type="GO" id="GO:0005737">
    <property type="term" value="C:cytoplasm"/>
    <property type="evidence" value="ECO:0007669"/>
    <property type="project" value="UniProtKB-SubCell"/>
</dbReference>
<dbReference type="GO" id="GO:0007165">
    <property type="term" value="P:signal transduction"/>
    <property type="evidence" value="ECO:0007669"/>
    <property type="project" value="InterPro"/>
</dbReference>
<evidence type="ECO:0000256" key="10">
    <source>
        <dbReference type="PIRSR" id="PIRSR038189-2"/>
    </source>
</evidence>
<dbReference type="PROSITE" id="PS50011">
    <property type="entry name" value="PROTEIN_KINASE_DOM"/>
    <property type="match status" value="1"/>
</dbReference>
<protein>
    <recommendedName>
        <fullName evidence="8">Interleukin-1 receptor-associated kinase 4</fullName>
        <ecNumber evidence="8">2.7.11.1</ecNumber>
    </recommendedName>
</protein>
<comment type="subcellular location">
    <subcellularLocation>
        <location evidence="8">Cytoplasm</location>
    </subcellularLocation>
</comment>
<dbReference type="InterPro" id="IPR017428">
    <property type="entry name" value="IRAK4"/>
</dbReference>
<evidence type="ECO:0000259" key="12">
    <source>
        <dbReference type="PROSITE" id="PS50011"/>
    </source>
</evidence>
<evidence type="ECO:0000256" key="8">
    <source>
        <dbReference type="PIRNR" id="PIRNR038189"/>
    </source>
</evidence>
<dbReference type="CDD" id="cd08793">
    <property type="entry name" value="Death_IRAK4"/>
    <property type="match status" value="1"/>
</dbReference>
<dbReference type="Proteomes" id="UP000290572">
    <property type="component" value="Unassembled WGS sequence"/>
</dbReference>
<dbReference type="Pfam" id="PF00069">
    <property type="entry name" value="Pkinase"/>
    <property type="match status" value="1"/>
</dbReference>
<dbReference type="InterPro" id="IPR011029">
    <property type="entry name" value="DEATH-like_dom_sf"/>
</dbReference>
<evidence type="ECO:0000256" key="6">
    <source>
        <dbReference type="ARBA" id="ARBA00047899"/>
    </source>
</evidence>
<dbReference type="InterPro" id="IPR051824">
    <property type="entry name" value="LRR_Rcpt-Like_S/T_Kinase"/>
</dbReference>
<dbReference type="AlphaFoldDB" id="A0A498NSM0"/>
<dbReference type="SUPFAM" id="SSF56112">
    <property type="entry name" value="Protein kinase-like (PK-like)"/>
    <property type="match status" value="1"/>
</dbReference>
<dbReference type="PANTHER" id="PTHR48006">
    <property type="entry name" value="LEUCINE-RICH REPEAT-CONTAINING PROTEIN DDB_G0281931-RELATED"/>
    <property type="match status" value="1"/>
</dbReference>
<evidence type="ECO:0000256" key="7">
    <source>
        <dbReference type="ARBA" id="ARBA00048679"/>
    </source>
</evidence>
<feature type="domain" description="Protein kinase" evidence="12">
    <location>
        <begin position="199"/>
        <end position="498"/>
    </location>
</feature>
<keyword evidence="2 8" id="KW-0808">Transferase</keyword>
<evidence type="ECO:0000313" key="14">
    <source>
        <dbReference type="Proteomes" id="UP000290572"/>
    </source>
</evidence>
<dbReference type="Gene3D" id="3.30.200.20">
    <property type="entry name" value="Phosphorylase Kinase, domain 1"/>
    <property type="match status" value="1"/>
</dbReference>
<evidence type="ECO:0000256" key="3">
    <source>
        <dbReference type="ARBA" id="ARBA00022741"/>
    </source>
</evidence>